<dbReference type="EMBL" id="JAVRAF010000001">
    <property type="protein sequence ID" value="MDX8301300.1"/>
    <property type="molecule type" value="Genomic_DNA"/>
</dbReference>
<name>A0AAW9FEA5_9HYPH</name>
<dbReference type="AlphaFoldDB" id="A0AAW9FEA5"/>
<evidence type="ECO:0000313" key="1">
    <source>
        <dbReference type="EMBL" id="MDX8301300.1"/>
    </source>
</evidence>
<dbReference type="InterPro" id="IPR021146">
    <property type="entry name" value="Phage_gp6-like_head-tail"/>
</dbReference>
<sequence>MIVSLTELKQQLSITPDLGTDDDALIERKISAAQNHVERLLGYKIEERYGSTGQEEIPPALVEAVSQLAAHFYENREATLVGVNSQELPFGVWSVVSEYREYSFG</sequence>
<dbReference type="CDD" id="cd08054">
    <property type="entry name" value="gp6"/>
    <property type="match status" value="1"/>
</dbReference>
<dbReference type="Pfam" id="PF05135">
    <property type="entry name" value="Phage_connect_1"/>
    <property type="match status" value="1"/>
</dbReference>
<accession>A0AAW9FEA5</accession>
<comment type="caution">
    <text evidence="1">The sequence shown here is derived from an EMBL/GenBank/DDBJ whole genome shotgun (WGS) entry which is preliminary data.</text>
</comment>
<protein>
    <submittedName>
        <fullName evidence="1">Head-tail connector protein</fullName>
    </submittedName>
</protein>
<gene>
    <name evidence="1" type="ORF">RMR22_03520</name>
</gene>
<dbReference type="Gene3D" id="1.10.3230.30">
    <property type="entry name" value="Phage gp6-like head-tail connector protein"/>
    <property type="match status" value="1"/>
</dbReference>
<proteinExistence type="predicted"/>
<organism evidence="1">
    <name type="scientific">Agrobacterium rosae</name>
    <dbReference type="NCBI Taxonomy" id="1972867"/>
    <lineage>
        <taxon>Bacteria</taxon>
        <taxon>Pseudomonadati</taxon>
        <taxon>Pseudomonadota</taxon>
        <taxon>Alphaproteobacteria</taxon>
        <taxon>Hyphomicrobiales</taxon>
        <taxon>Rhizobiaceae</taxon>
        <taxon>Rhizobium/Agrobacterium group</taxon>
        <taxon>Agrobacterium</taxon>
    </lineage>
</organism>
<dbReference type="NCBIfam" id="TIGR01560">
    <property type="entry name" value="put_DNA_pack"/>
    <property type="match status" value="1"/>
</dbReference>
<reference evidence="1" key="1">
    <citation type="journal article" date="2023" name="Phytobiomes J">
        <title>Deciphering the key players within the bacterial microbiota associated with aerial crown gall tumors on rhododendron: Insights into the gallobiome.</title>
        <authorList>
            <person name="Kuzmanovic N."/>
            <person name="Nesme J."/>
            <person name="Wolf J."/>
            <person name="Neumann-Schaal M."/>
            <person name="Petersen J."/>
            <person name="Fernandez-Gnecco G."/>
            <person name="Sproeer C."/>
            <person name="Bunk B."/>
            <person name="Overmann J."/>
            <person name="Sorensen S.J."/>
            <person name="Idczak E."/>
            <person name="Smalla K."/>
        </authorList>
    </citation>
    <scope>NUCLEOTIDE SEQUENCE</scope>
    <source>
        <strain evidence="1">Rho-11.1</strain>
    </source>
</reference>
<dbReference type="RefSeq" id="WP_320202392.1">
    <property type="nucleotide sequence ID" value="NZ_CP192781.1"/>
</dbReference>
<dbReference type="InterPro" id="IPR006450">
    <property type="entry name" value="Phage_HK97_gp6-like"/>
</dbReference>